<feature type="region of interest" description="Disordered" evidence="1">
    <location>
        <begin position="16"/>
        <end position="53"/>
    </location>
</feature>
<keyword evidence="4" id="KW-1185">Reference proteome</keyword>
<evidence type="ECO:0000313" key="4">
    <source>
        <dbReference type="Proteomes" id="UP000235388"/>
    </source>
</evidence>
<comment type="caution">
    <text evidence="3">The sequence shown here is derived from an EMBL/GenBank/DDBJ whole genome shotgun (WGS) entry which is preliminary data.</text>
</comment>
<sequence>MNHDGDNVPGVFQEVKFLSGGSGDGGECNAGKRELQYPASSRRSTNSLDEPATNHWLATLPVVRRQAEKGSTDAPHCTGTWTHHLKLSALVYREEVLRNGKAVRVSAP</sequence>
<reference evidence="3 4" key="1">
    <citation type="submission" date="2017-11" db="EMBL/GenBank/DDBJ databases">
        <title>De novo assembly and phasing of dikaryotic genomes from two isolates of Puccinia coronata f. sp. avenae, the causal agent of oat crown rust.</title>
        <authorList>
            <person name="Miller M.E."/>
            <person name="Zhang Y."/>
            <person name="Omidvar V."/>
            <person name="Sperschneider J."/>
            <person name="Schwessinger B."/>
            <person name="Raley C."/>
            <person name="Palmer J.M."/>
            <person name="Garnica D."/>
            <person name="Upadhyaya N."/>
            <person name="Rathjen J."/>
            <person name="Taylor J.M."/>
            <person name="Park R.F."/>
            <person name="Dodds P.N."/>
            <person name="Hirsch C.D."/>
            <person name="Kianian S.F."/>
            <person name="Figueroa M."/>
        </authorList>
    </citation>
    <scope>NUCLEOTIDE SEQUENCE [LARGE SCALE GENOMIC DNA]</scope>
    <source>
        <strain evidence="3">12NC29</strain>
    </source>
</reference>
<dbReference type="EMBL" id="PGCJ01000268">
    <property type="protein sequence ID" value="PLW34893.1"/>
    <property type="molecule type" value="Genomic_DNA"/>
</dbReference>
<protein>
    <submittedName>
        <fullName evidence="3">Uncharacterized protein</fullName>
    </submittedName>
</protein>
<dbReference type="EMBL" id="PGCJ01000999">
    <property type="protein sequence ID" value="PLW11965.1"/>
    <property type="molecule type" value="Genomic_DNA"/>
</dbReference>
<dbReference type="Proteomes" id="UP000235388">
    <property type="component" value="Unassembled WGS sequence"/>
</dbReference>
<dbReference type="AlphaFoldDB" id="A0A2N5UAY7"/>
<evidence type="ECO:0000313" key="3">
    <source>
        <dbReference type="EMBL" id="PLW34893.1"/>
    </source>
</evidence>
<gene>
    <name evidence="3" type="ORF">PCANC_23749</name>
    <name evidence="2" type="ORF">PCANC_24234</name>
</gene>
<organism evidence="3 4">
    <name type="scientific">Puccinia coronata f. sp. avenae</name>
    <dbReference type="NCBI Taxonomy" id="200324"/>
    <lineage>
        <taxon>Eukaryota</taxon>
        <taxon>Fungi</taxon>
        <taxon>Dikarya</taxon>
        <taxon>Basidiomycota</taxon>
        <taxon>Pucciniomycotina</taxon>
        <taxon>Pucciniomycetes</taxon>
        <taxon>Pucciniales</taxon>
        <taxon>Pucciniaceae</taxon>
        <taxon>Puccinia</taxon>
    </lineage>
</organism>
<evidence type="ECO:0000256" key="1">
    <source>
        <dbReference type="SAM" id="MobiDB-lite"/>
    </source>
</evidence>
<feature type="compositionally biased region" description="Polar residues" evidence="1">
    <location>
        <begin position="38"/>
        <end position="48"/>
    </location>
</feature>
<accession>A0A2N5UAY7</accession>
<proteinExistence type="predicted"/>
<evidence type="ECO:0000313" key="2">
    <source>
        <dbReference type="EMBL" id="PLW11965.1"/>
    </source>
</evidence>
<name>A0A2N5UAY7_9BASI</name>